<feature type="compositionally biased region" description="Polar residues" evidence="1">
    <location>
        <begin position="884"/>
        <end position="913"/>
    </location>
</feature>
<feature type="compositionally biased region" description="Polar residues" evidence="1">
    <location>
        <begin position="161"/>
        <end position="191"/>
    </location>
</feature>
<feature type="region of interest" description="Disordered" evidence="1">
    <location>
        <begin position="502"/>
        <end position="528"/>
    </location>
</feature>
<feature type="compositionally biased region" description="Polar residues" evidence="1">
    <location>
        <begin position="982"/>
        <end position="1000"/>
    </location>
</feature>
<feature type="compositionally biased region" description="Low complexity" evidence="1">
    <location>
        <begin position="847"/>
        <end position="858"/>
    </location>
</feature>
<evidence type="ECO:0008006" key="6">
    <source>
        <dbReference type="Google" id="ProtNLM"/>
    </source>
</evidence>
<accession>A0A4R0RX47</accession>
<dbReference type="InterPro" id="IPR011990">
    <property type="entry name" value="TPR-like_helical_dom_sf"/>
</dbReference>
<dbReference type="Pfam" id="PF10373">
    <property type="entry name" value="EST1_DNA_bind"/>
    <property type="match status" value="1"/>
</dbReference>
<dbReference type="EMBL" id="RWJN01000060">
    <property type="protein sequence ID" value="TCD68658.1"/>
    <property type="molecule type" value="Genomic_DNA"/>
</dbReference>
<dbReference type="Gene3D" id="1.25.40.10">
    <property type="entry name" value="Tetratricopeptide repeat domain"/>
    <property type="match status" value="1"/>
</dbReference>
<feature type="compositionally biased region" description="Polar residues" evidence="1">
    <location>
        <begin position="664"/>
        <end position="673"/>
    </location>
</feature>
<feature type="region of interest" description="Disordered" evidence="1">
    <location>
        <begin position="219"/>
        <end position="253"/>
    </location>
</feature>
<dbReference type="OrthoDB" id="69928at2759"/>
<feature type="region of interest" description="Disordered" evidence="1">
    <location>
        <begin position="151"/>
        <end position="192"/>
    </location>
</feature>
<name>A0A4R0RX47_9APHY</name>
<feature type="compositionally biased region" description="Basic and acidic residues" evidence="1">
    <location>
        <begin position="514"/>
        <end position="527"/>
    </location>
</feature>
<dbReference type="STRING" id="92696.A0A4R0RX47"/>
<organism evidence="4 5">
    <name type="scientific">Steccherinum ochraceum</name>
    <dbReference type="NCBI Taxonomy" id="92696"/>
    <lineage>
        <taxon>Eukaryota</taxon>
        <taxon>Fungi</taxon>
        <taxon>Dikarya</taxon>
        <taxon>Basidiomycota</taxon>
        <taxon>Agaricomycotina</taxon>
        <taxon>Agaricomycetes</taxon>
        <taxon>Polyporales</taxon>
        <taxon>Steccherinaceae</taxon>
        <taxon>Steccherinum</taxon>
    </lineage>
</organism>
<evidence type="ECO:0000313" key="4">
    <source>
        <dbReference type="EMBL" id="TCD68658.1"/>
    </source>
</evidence>
<comment type="caution">
    <text evidence="4">The sequence shown here is derived from an EMBL/GenBank/DDBJ whole genome shotgun (WGS) entry which is preliminary data.</text>
</comment>
<feature type="region of interest" description="Disordered" evidence="1">
    <location>
        <begin position="841"/>
        <end position="866"/>
    </location>
</feature>
<feature type="domain" description="DNA/RNA-binding" evidence="2">
    <location>
        <begin position="265"/>
        <end position="580"/>
    </location>
</feature>
<sequence length="1039" mass="114920">MSDDPSHIVREAKTLQVSLKELLKTRDVLDKEVEITRKNLRRQYLRLLFVHPYAKESRDAETHLWMQTSYSLISIYKQRIASLDRAIQNPPRQPQQNAQPQRVVEYRKLLQRFRQFLAEEERFWTQIILRFRRNFAVDAAEPILTALGIVPEEEPAPAGTDTANGGRRNQYQFPQESDTPENTPPATTASQRESRLAILSKALVCLGDIARYKEQYNEAGGRPRAGHEDGPPAVAAGKNSRGRRGGAPPAASSMLLPRMRDYSRARSCYEQARSLVPHDGNPSHQLAILCSYEKDMFNSLAHYYRALCVRQPYDTASENMGTVLSRALESWRNRRAKREDENQPDAGSLPPRLRVEGIKDKIIVLHAMWRVGLNDEDNMAGKILQDFEILVSERVLPLDMISKVIVLSQGALWKHRMVRQPSNGDKKARSPSTESRIATHLLDLHIVLLKIASRELSEVPPEDAAQGDLAQRITAVFRRTIPALRMAGKWVRANTRYLSQAAGITPESTRSRGRGREGKQTSSKDKATPAVTIPDLEAFWHEYIRYANILAATFPLDRLSPMTAPLEEDIEMVGFLPLRKYMITDGKLAAAPAGQAKVDLRGMPPLEDATLGLHPNEEQLMRISDMLVDINAVAEDENTPVALIDGVFEYRKQSPTARAEQINDENTSTSAYSPHNGAVHAERTVPAYDTDDDHMTSATQDDVPDDAVNHVLKSFENDDYDYEEIVYPDLRSPSYAMKAALDPSTPPRLSPTSPKSPISPPYSPQKQKPLSPPMALEPKTALPIVPAVPAAPAPSAGVTAAELLSNMRLRAPQHVRMASAPTAPLSFGPNGPVQSIWSDDHARQHTDSTLSSSTLGGTVYHNPSSHMPAQNIPIGYAPASWSQTLPSQTSTTNSFLQSSQATMYNSQPSQGSYPSPAAASNLIGGHTRLPSESVFLPRGPHVQSQPPNHRYDPLRSSLPIGDQVNIPARGLNGNGNHLPPSTLFSDTIYSSSPGAPSYQSRDTHDPYGHPLLHSRGLSTDRTYTAPFISSSSIWGNHPG</sequence>
<dbReference type="Proteomes" id="UP000292702">
    <property type="component" value="Unassembled WGS sequence"/>
</dbReference>
<evidence type="ECO:0000313" key="5">
    <source>
        <dbReference type="Proteomes" id="UP000292702"/>
    </source>
</evidence>
<protein>
    <recommendedName>
        <fullName evidence="6">Protein SMG7</fullName>
    </recommendedName>
</protein>
<feature type="region of interest" description="Disordered" evidence="1">
    <location>
        <begin position="972"/>
        <end position="1016"/>
    </location>
</feature>
<gene>
    <name evidence="4" type="ORF">EIP91_010179</name>
</gene>
<dbReference type="PANTHER" id="PTHR15696:SF36">
    <property type="entry name" value="NONSENSE-MEDIATED MRNA DECAY FACTOR"/>
    <property type="match status" value="1"/>
</dbReference>
<feature type="domain" description="Telomerase activating protein Est1-like N-terminal" evidence="3">
    <location>
        <begin position="60"/>
        <end position="217"/>
    </location>
</feature>
<feature type="region of interest" description="Disordered" evidence="1">
    <location>
        <begin position="884"/>
        <end position="916"/>
    </location>
</feature>
<dbReference type="InterPro" id="IPR045153">
    <property type="entry name" value="Est1/Ebs1-like"/>
</dbReference>
<dbReference type="Pfam" id="PF10374">
    <property type="entry name" value="EST1"/>
    <property type="match status" value="1"/>
</dbReference>
<feature type="region of interest" description="Disordered" evidence="1">
    <location>
        <begin position="738"/>
        <end position="776"/>
    </location>
</feature>
<evidence type="ECO:0000259" key="3">
    <source>
        <dbReference type="Pfam" id="PF10374"/>
    </source>
</evidence>
<evidence type="ECO:0000259" key="2">
    <source>
        <dbReference type="Pfam" id="PF10373"/>
    </source>
</evidence>
<feature type="region of interest" description="Disordered" evidence="1">
    <location>
        <begin position="655"/>
        <end position="675"/>
    </location>
</feature>
<evidence type="ECO:0000256" key="1">
    <source>
        <dbReference type="SAM" id="MobiDB-lite"/>
    </source>
</evidence>
<dbReference type="InterPro" id="IPR018834">
    <property type="entry name" value="DNA/RNA-bd_Est1-type"/>
</dbReference>
<dbReference type="InterPro" id="IPR019458">
    <property type="entry name" value="Est1-like_N"/>
</dbReference>
<keyword evidence="5" id="KW-1185">Reference proteome</keyword>
<dbReference type="PANTHER" id="PTHR15696">
    <property type="entry name" value="SMG-7 SUPPRESSOR WITH MORPHOLOGICAL EFFECT ON GENITALIA PROTEIN 7"/>
    <property type="match status" value="1"/>
</dbReference>
<dbReference type="SUPFAM" id="SSF48452">
    <property type="entry name" value="TPR-like"/>
    <property type="match status" value="1"/>
</dbReference>
<proteinExistence type="predicted"/>
<reference evidence="4 5" key="1">
    <citation type="submission" date="2018-11" db="EMBL/GenBank/DDBJ databases">
        <title>Genome assembly of Steccherinum ochraceum LE-BIN_3174, the white-rot fungus of the Steccherinaceae family (The Residual Polyporoid clade, Polyporales, Basidiomycota).</title>
        <authorList>
            <person name="Fedorova T.V."/>
            <person name="Glazunova O.A."/>
            <person name="Landesman E.O."/>
            <person name="Moiseenko K.V."/>
            <person name="Psurtseva N.V."/>
            <person name="Savinova O.S."/>
            <person name="Shakhova N.V."/>
            <person name="Tyazhelova T.V."/>
            <person name="Vasina D.V."/>
        </authorList>
    </citation>
    <scope>NUCLEOTIDE SEQUENCE [LARGE SCALE GENOMIC DNA]</scope>
    <source>
        <strain evidence="4 5">LE-BIN_3174</strain>
    </source>
</reference>
<dbReference type="AlphaFoldDB" id="A0A4R0RX47"/>